<protein>
    <submittedName>
        <fullName evidence="3">Uncharacterized protein</fullName>
    </submittedName>
</protein>
<feature type="region of interest" description="Disordered" evidence="1">
    <location>
        <begin position="48"/>
        <end position="78"/>
    </location>
</feature>
<name>A0A915IH80_ROMCU</name>
<organism evidence="2 3">
    <name type="scientific">Romanomermis culicivorax</name>
    <name type="common">Nematode worm</name>
    <dbReference type="NCBI Taxonomy" id="13658"/>
    <lineage>
        <taxon>Eukaryota</taxon>
        <taxon>Metazoa</taxon>
        <taxon>Ecdysozoa</taxon>
        <taxon>Nematoda</taxon>
        <taxon>Enoplea</taxon>
        <taxon>Dorylaimia</taxon>
        <taxon>Mermithida</taxon>
        <taxon>Mermithoidea</taxon>
        <taxon>Mermithidae</taxon>
        <taxon>Romanomermis</taxon>
    </lineage>
</organism>
<reference evidence="3" key="1">
    <citation type="submission" date="2022-11" db="UniProtKB">
        <authorList>
            <consortium name="WormBaseParasite"/>
        </authorList>
    </citation>
    <scope>IDENTIFICATION</scope>
</reference>
<dbReference type="AlphaFoldDB" id="A0A915IH80"/>
<dbReference type="WBParaSite" id="nRc.2.0.1.t12722-RA">
    <property type="protein sequence ID" value="nRc.2.0.1.t12722-RA"/>
    <property type="gene ID" value="nRc.2.0.1.g12722"/>
</dbReference>
<evidence type="ECO:0000256" key="1">
    <source>
        <dbReference type="SAM" id="MobiDB-lite"/>
    </source>
</evidence>
<evidence type="ECO:0000313" key="2">
    <source>
        <dbReference type="Proteomes" id="UP000887565"/>
    </source>
</evidence>
<evidence type="ECO:0000313" key="3">
    <source>
        <dbReference type="WBParaSite" id="nRc.2.0.1.t12722-RA"/>
    </source>
</evidence>
<proteinExistence type="predicted"/>
<accession>A0A915IH80</accession>
<keyword evidence="2" id="KW-1185">Reference proteome</keyword>
<dbReference type="Proteomes" id="UP000887565">
    <property type="component" value="Unplaced"/>
</dbReference>
<sequence length="78" mass="8286">MDYPEALKDEIQRILLPPPMPAPPVPQPVQITHTALIVPQAALLPPPAQLPPTVAMDVQPPQGPTTSALALDHHGQPI</sequence>